<organism evidence="1 2">
    <name type="scientific">Elysia crispata</name>
    <name type="common">lettuce slug</name>
    <dbReference type="NCBI Taxonomy" id="231223"/>
    <lineage>
        <taxon>Eukaryota</taxon>
        <taxon>Metazoa</taxon>
        <taxon>Spiralia</taxon>
        <taxon>Lophotrochozoa</taxon>
        <taxon>Mollusca</taxon>
        <taxon>Gastropoda</taxon>
        <taxon>Heterobranchia</taxon>
        <taxon>Euthyneura</taxon>
        <taxon>Panpulmonata</taxon>
        <taxon>Sacoglossa</taxon>
        <taxon>Placobranchoidea</taxon>
        <taxon>Plakobranchidae</taxon>
        <taxon>Elysia</taxon>
    </lineage>
</organism>
<protein>
    <submittedName>
        <fullName evidence="1">Uncharacterized protein</fullName>
    </submittedName>
</protein>
<dbReference type="EMBL" id="JAWDGP010004902">
    <property type="protein sequence ID" value="KAK3761397.1"/>
    <property type="molecule type" value="Genomic_DNA"/>
</dbReference>
<reference evidence="1" key="1">
    <citation type="journal article" date="2023" name="G3 (Bethesda)">
        <title>A reference genome for the long-term kleptoplast-retaining sea slug Elysia crispata morphotype clarki.</title>
        <authorList>
            <person name="Eastman K.E."/>
            <person name="Pendleton A.L."/>
            <person name="Shaikh M.A."/>
            <person name="Suttiyut T."/>
            <person name="Ogas R."/>
            <person name="Tomko P."/>
            <person name="Gavelis G."/>
            <person name="Widhalm J.R."/>
            <person name="Wisecaver J.H."/>
        </authorList>
    </citation>
    <scope>NUCLEOTIDE SEQUENCE</scope>
    <source>
        <strain evidence="1">ECLA1</strain>
    </source>
</reference>
<sequence length="164" mass="18616">MLNKILKKSEGEELKMPHFNSSAPLLQDGVHAREMSGPDFHGTDTETYGTVRGRASYLAGKTSPMSAHETYFLAIPYYKQPMECKEVCILRLTKQLLSKATRSWRCYGVRDKQILFAPRHERPSNRLYVAMEKESPLFGLYPRKASDTGQGVIPSNKSEMRVTT</sequence>
<accession>A0AAE0Z3X7</accession>
<proteinExistence type="predicted"/>
<evidence type="ECO:0000313" key="2">
    <source>
        <dbReference type="Proteomes" id="UP001283361"/>
    </source>
</evidence>
<comment type="caution">
    <text evidence="1">The sequence shown here is derived from an EMBL/GenBank/DDBJ whole genome shotgun (WGS) entry which is preliminary data.</text>
</comment>
<dbReference type="Proteomes" id="UP001283361">
    <property type="component" value="Unassembled WGS sequence"/>
</dbReference>
<gene>
    <name evidence="1" type="ORF">RRG08_024264</name>
</gene>
<evidence type="ECO:0000313" key="1">
    <source>
        <dbReference type="EMBL" id="KAK3761397.1"/>
    </source>
</evidence>
<keyword evidence="2" id="KW-1185">Reference proteome</keyword>
<dbReference type="AlphaFoldDB" id="A0AAE0Z3X7"/>
<name>A0AAE0Z3X7_9GAST</name>